<evidence type="ECO:0000256" key="1">
    <source>
        <dbReference type="SAM" id="MobiDB-lite"/>
    </source>
</evidence>
<feature type="compositionally biased region" description="Gly residues" evidence="1">
    <location>
        <begin position="17"/>
        <end position="31"/>
    </location>
</feature>
<protein>
    <submittedName>
        <fullName evidence="2">Uncharacterized protein</fullName>
    </submittedName>
</protein>
<reference evidence="2" key="2">
    <citation type="submission" date="2021-02" db="EMBL/GenBank/DDBJ databases">
        <authorList>
            <person name="Kimball J.A."/>
            <person name="Haas M.W."/>
            <person name="Macchietto M."/>
            <person name="Kono T."/>
            <person name="Duquette J."/>
            <person name="Shao M."/>
        </authorList>
    </citation>
    <scope>NUCLEOTIDE SEQUENCE</scope>
    <source>
        <tissue evidence="2">Fresh leaf tissue</tissue>
    </source>
</reference>
<proteinExistence type="predicted"/>
<gene>
    <name evidence="2" type="ORF">GUJ93_ZPchr0004g40052</name>
</gene>
<sequence>MQKRAARRRAPAEGAAVSGGGSAGSDRGGGGLRRRERRKGKAEAAHNNIDYREKRCERLGFSFTATDCGSGHPFTGRALSPSDRRRAWRRREGIWRPYDAISS</sequence>
<name>A0A8J5SDK1_ZIZPA</name>
<reference evidence="2" key="1">
    <citation type="journal article" date="2021" name="bioRxiv">
        <title>Whole Genome Assembly and Annotation of Northern Wild Rice, Zizania palustris L., Supports a Whole Genome Duplication in the Zizania Genus.</title>
        <authorList>
            <person name="Haas M."/>
            <person name="Kono T."/>
            <person name="Macchietto M."/>
            <person name="Millas R."/>
            <person name="McGilp L."/>
            <person name="Shao M."/>
            <person name="Duquette J."/>
            <person name="Hirsch C.N."/>
            <person name="Kimball J."/>
        </authorList>
    </citation>
    <scope>NUCLEOTIDE SEQUENCE</scope>
    <source>
        <tissue evidence="2">Fresh leaf tissue</tissue>
    </source>
</reference>
<feature type="region of interest" description="Disordered" evidence="1">
    <location>
        <begin position="1"/>
        <end position="46"/>
    </location>
</feature>
<organism evidence="2 3">
    <name type="scientific">Zizania palustris</name>
    <name type="common">Northern wild rice</name>
    <dbReference type="NCBI Taxonomy" id="103762"/>
    <lineage>
        <taxon>Eukaryota</taxon>
        <taxon>Viridiplantae</taxon>
        <taxon>Streptophyta</taxon>
        <taxon>Embryophyta</taxon>
        <taxon>Tracheophyta</taxon>
        <taxon>Spermatophyta</taxon>
        <taxon>Magnoliopsida</taxon>
        <taxon>Liliopsida</taxon>
        <taxon>Poales</taxon>
        <taxon>Poaceae</taxon>
        <taxon>BOP clade</taxon>
        <taxon>Oryzoideae</taxon>
        <taxon>Oryzeae</taxon>
        <taxon>Zizaniinae</taxon>
        <taxon>Zizania</taxon>
    </lineage>
</organism>
<dbReference type="EMBL" id="JAAALK010000285">
    <property type="protein sequence ID" value="KAG8066177.1"/>
    <property type="molecule type" value="Genomic_DNA"/>
</dbReference>
<comment type="caution">
    <text evidence="2">The sequence shown here is derived from an EMBL/GenBank/DDBJ whole genome shotgun (WGS) entry which is preliminary data.</text>
</comment>
<dbReference type="Proteomes" id="UP000729402">
    <property type="component" value="Unassembled WGS sequence"/>
</dbReference>
<dbReference type="AlphaFoldDB" id="A0A8J5SDK1"/>
<evidence type="ECO:0000313" key="2">
    <source>
        <dbReference type="EMBL" id="KAG8066177.1"/>
    </source>
</evidence>
<evidence type="ECO:0000313" key="3">
    <source>
        <dbReference type="Proteomes" id="UP000729402"/>
    </source>
</evidence>
<keyword evidence="3" id="KW-1185">Reference proteome</keyword>
<accession>A0A8J5SDK1</accession>